<proteinExistence type="predicted"/>
<dbReference type="AlphaFoldDB" id="A0A6H5J5H9"/>
<name>A0A6H5J5H9_9HYME</name>
<reference evidence="1 2" key="1">
    <citation type="submission" date="2020-02" db="EMBL/GenBank/DDBJ databases">
        <authorList>
            <person name="Ferguson B K."/>
        </authorList>
    </citation>
    <scope>NUCLEOTIDE SEQUENCE [LARGE SCALE GENOMIC DNA]</scope>
</reference>
<keyword evidence="2" id="KW-1185">Reference proteome</keyword>
<gene>
    <name evidence="1" type="ORF">TBRA_LOCUS15405</name>
</gene>
<dbReference type="Proteomes" id="UP000479190">
    <property type="component" value="Unassembled WGS sequence"/>
</dbReference>
<sequence length="157" mass="17757">MHFLLAASPIFGPRNIIKRDAAKSVLKYTQIRAYIKKQQQQQLCVRQNFRLTYTTREKFVLVCARCYIGADISKRLLASMENQIPRGRSTRGGDVIYRRARALYRGGAFVGFAKRLKRACSLELSSVSSSPAHRCVPGQPLQKIRSQFDQLPAGNPI</sequence>
<organism evidence="1 2">
    <name type="scientific">Trichogramma brassicae</name>
    <dbReference type="NCBI Taxonomy" id="86971"/>
    <lineage>
        <taxon>Eukaryota</taxon>
        <taxon>Metazoa</taxon>
        <taxon>Ecdysozoa</taxon>
        <taxon>Arthropoda</taxon>
        <taxon>Hexapoda</taxon>
        <taxon>Insecta</taxon>
        <taxon>Pterygota</taxon>
        <taxon>Neoptera</taxon>
        <taxon>Endopterygota</taxon>
        <taxon>Hymenoptera</taxon>
        <taxon>Apocrita</taxon>
        <taxon>Proctotrupomorpha</taxon>
        <taxon>Chalcidoidea</taxon>
        <taxon>Trichogrammatidae</taxon>
        <taxon>Trichogramma</taxon>
    </lineage>
</organism>
<evidence type="ECO:0000313" key="2">
    <source>
        <dbReference type="Proteomes" id="UP000479190"/>
    </source>
</evidence>
<evidence type="ECO:0000313" key="1">
    <source>
        <dbReference type="EMBL" id="CAB0043817.1"/>
    </source>
</evidence>
<protein>
    <submittedName>
        <fullName evidence="1">Uncharacterized protein</fullName>
    </submittedName>
</protein>
<accession>A0A6H5J5H9</accession>
<dbReference type="EMBL" id="CADCXV010001349">
    <property type="protein sequence ID" value="CAB0043817.1"/>
    <property type="molecule type" value="Genomic_DNA"/>
</dbReference>